<organism evidence="2 3">
    <name type="scientific">Senna tora</name>
    <dbReference type="NCBI Taxonomy" id="362788"/>
    <lineage>
        <taxon>Eukaryota</taxon>
        <taxon>Viridiplantae</taxon>
        <taxon>Streptophyta</taxon>
        <taxon>Embryophyta</taxon>
        <taxon>Tracheophyta</taxon>
        <taxon>Spermatophyta</taxon>
        <taxon>Magnoliopsida</taxon>
        <taxon>eudicotyledons</taxon>
        <taxon>Gunneridae</taxon>
        <taxon>Pentapetalae</taxon>
        <taxon>rosids</taxon>
        <taxon>fabids</taxon>
        <taxon>Fabales</taxon>
        <taxon>Fabaceae</taxon>
        <taxon>Caesalpinioideae</taxon>
        <taxon>Cassia clade</taxon>
        <taxon>Senna</taxon>
    </lineage>
</organism>
<reference evidence="2" key="1">
    <citation type="submission" date="2020-09" db="EMBL/GenBank/DDBJ databases">
        <title>Genome-Enabled Discovery of Anthraquinone Biosynthesis in Senna tora.</title>
        <authorList>
            <person name="Kang S.-H."/>
            <person name="Pandey R.P."/>
            <person name="Lee C.-M."/>
            <person name="Sim J.-S."/>
            <person name="Jeong J.-T."/>
            <person name="Choi B.-S."/>
            <person name="Jung M."/>
            <person name="Ginzburg D."/>
            <person name="Zhao K."/>
            <person name="Won S.Y."/>
            <person name="Oh T.-J."/>
            <person name="Yu Y."/>
            <person name="Kim N.-H."/>
            <person name="Lee O.R."/>
            <person name="Lee T.-H."/>
            <person name="Bashyal P."/>
            <person name="Kim T.-S."/>
            <person name="Lee W.-H."/>
            <person name="Kawkins C."/>
            <person name="Kim C.-K."/>
            <person name="Kim J.S."/>
            <person name="Ahn B.O."/>
            <person name="Rhee S.Y."/>
            <person name="Sohng J.K."/>
        </authorList>
    </citation>
    <scope>NUCLEOTIDE SEQUENCE</scope>
    <source>
        <tissue evidence="2">Leaf</tissue>
    </source>
</reference>
<feature type="region of interest" description="Disordered" evidence="1">
    <location>
        <begin position="1"/>
        <end position="21"/>
    </location>
</feature>
<dbReference type="AlphaFoldDB" id="A0A835CL31"/>
<evidence type="ECO:0000313" key="3">
    <source>
        <dbReference type="Proteomes" id="UP000634136"/>
    </source>
</evidence>
<keyword evidence="3" id="KW-1185">Reference proteome</keyword>
<comment type="caution">
    <text evidence="2">The sequence shown here is derived from an EMBL/GenBank/DDBJ whole genome shotgun (WGS) entry which is preliminary data.</text>
</comment>
<dbReference type="Proteomes" id="UP000634136">
    <property type="component" value="Unassembled WGS sequence"/>
</dbReference>
<protein>
    <submittedName>
        <fullName evidence="2">Uncharacterized protein</fullName>
    </submittedName>
</protein>
<evidence type="ECO:0000313" key="2">
    <source>
        <dbReference type="EMBL" id="KAF7845401.1"/>
    </source>
</evidence>
<proteinExistence type="predicted"/>
<dbReference type="EMBL" id="JAAIUW010000001">
    <property type="protein sequence ID" value="KAF7845401.1"/>
    <property type="molecule type" value="Genomic_DNA"/>
</dbReference>
<sequence length="21" mass="2151">MTIDHPNPPGSASGLTCCHVN</sequence>
<gene>
    <name evidence="2" type="ORF">G2W53_002306</name>
</gene>
<accession>A0A835CL31</accession>
<evidence type="ECO:0000256" key="1">
    <source>
        <dbReference type="SAM" id="MobiDB-lite"/>
    </source>
</evidence>
<name>A0A835CL31_9FABA</name>